<name>A0ABY9YPS6_9GAMM</name>
<dbReference type="RefSeq" id="WP_311191811.1">
    <property type="nucleotide sequence ID" value="NZ_CP115541.1"/>
</dbReference>
<reference evidence="2 3" key="1">
    <citation type="submission" date="2022-12" db="EMBL/GenBank/DDBJ databases">
        <title>Two new species, Stenotrophomonas aracearum and Stenotrophomonas oahuensis, isolated from Anthurium (Araceae family) in Hawaii.</title>
        <authorList>
            <person name="Chunag S.C."/>
            <person name="Dobhal S."/>
            <person name="Alvarez A."/>
            <person name="Arif M."/>
        </authorList>
    </citation>
    <scope>NUCLEOTIDE SEQUENCE [LARGE SCALE GENOMIC DNA]</scope>
    <source>
        <strain evidence="2 3">A5586</strain>
    </source>
</reference>
<dbReference type="Pfam" id="PF11101">
    <property type="entry name" value="DUF2884"/>
    <property type="match status" value="1"/>
</dbReference>
<sequence length="192" mass="20169">MNTRLLLPSLLLCLPLAACGNGDVNNSADKAAAETESIGAKVQAATDKARTELAKGNINISDEHNNKAEITPQGDLLINGQAVTIDAQQRALLLDYRKQVEKLAGAGMDIGVAGAQLGVKAAGEALRGVFSGNTEGIEAKVNAEADKIKEQAQTLCKLLPEMMAKQQALAAVLPDFKPYATMDQSDIDDCHA</sequence>
<accession>A0ABY9YPS6</accession>
<evidence type="ECO:0000256" key="1">
    <source>
        <dbReference type="SAM" id="SignalP"/>
    </source>
</evidence>
<organism evidence="2 3">
    <name type="scientific">Stenotrophomonas oahuensis</name>
    <dbReference type="NCBI Taxonomy" id="3003271"/>
    <lineage>
        <taxon>Bacteria</taxon>
        <taxon>Pseudomonadati</taxon>
        <taxon>Pseudomonadota</taxon>
        <taxon>Gammaproteobacteria</taxon>
        <taxon>Lysobacterales</taxon>
        <taxon>Lysobacteraceae</taxon>
        <taxon>Stenotrophomonas</taxon>
    </lineage>
</organism>
<evidence type="ECO:0000313" key="2">
    <source>
        <dbReference type="EMBL" id="WNH52620.1"/>
    </source>
</evidence>
<proteinExistence type="predicted"/>
<evidence type="ECO:0000313" key="3">
    <source>
        <dbReference type="Proteomes" id="UP001302072"/>
    </source>
</evidence>
<protein>
    <submittedName>
        <fullName evidence="2">DUF2884 family protein</fullName>
    </submittedName>
</protein>
<gene>
    <name evidence="2" type="ORF">PDM29_20240</name>
</gene>
<feature type="chain" id="PRO_5045190972" evidence="1">
    <location>
        <begin position="21"/>
        <end position="192"/>
    </location>
</feature>
<keyword evidence="1" id="KW-0732">Signal</keyword>
<dbReference type="Proteomes" id="UP001302072">
    <property type="component" value="Chromosome"/>
</dbReference>
<dbReference type="EMBL" id="CP115541">
    <property type="protein sequence ID" value="WNH52620.1"/>
    <property type="molecule type" value="Genomic_DNA"/>
</dbReference>
<keyword evidence="3" id="KW-1185">Reference proteome</keyword>
<feature type="signal peptide" evidence="1">
    <location>
        <begin position="1"/>
        <end position="20"/>
    </location>
</feature>
<dbReference type="InterPro" id="IPR021307">
    <property type="entry name" value="DUF2884"/>
</dbReference>